<feature type="transmembrane region" description="Helical" evidence="1">
    <location>
        <begin position="191"/>
        <end position="209"/>
    </location>
</feature>
<gene>
    <name evidence="2" type="ORF">NIDE2723</name>
</gene>
<dbReference type="Gene3D" id="2.40.50.100">
    <property type="match status" value="1"/>
</dbReference>
<evidence type="ECO:0000313" key="2">
    <source>
        <dbReference type="EMBL" id="CBK42429.1"/>
    </source>
</evidence>
<dbReference type="InterPro" id="IPR041881">
    <property type="entry name" value="PqqD_sf"/>
</dbReference>
<feature type="transmembrane region" description="Helical" evidence="1">
    <location>
        <begin position="256"/>
        <end position="278"/>
    </location>
</feature>
<sequence length="715" mass="80380">MAESFFSPSWYRVERLKPRLRSHLRVHRHQYRGQTWYVLQDLATDQFHRFSPEAYGLIGLMDGRRTVQEIWEQASERLGDEAPTQNDVIGLISQLHTSDALFFDAPPDMVELSKRSATQVRRKRYTRLANIFSWRMPLCDPDRFLARFLPLVRPLISLPGLLLWGALVGMGLLWGGTYWTALFHDFSDQALAPQNLVLLWLLFPLLKLCHELGHGFMAKAFGAEVHELGVMLLVFTPVPYVETTGAWGFRSKWQRILVSAAGMMVELALASLALIVWINAEPGIVRVLAYNTILIAGISTVLFNANPLLRFDGYYMLMDYVEIPNMKHRAGRYFSYLAERYLLWQPEAEMPHATAGERVWFVLYGTASSLYRILVVVGILLFLGDQFPPVAILFAISTGVMMVVVPVVKGATYLFTSPRLHLVRARAVVTVVCLGAALVGAVGFVPVPFRTVTEGIVWLSDDAMVRAETEGFVTQVVATPGSQVRAGDVLFICRNADLRAQLNVLNSRLQELKARHTEQEPNDRTKAAIIEEETKYVTQERDRIRERVDRLVVRSKQAGTFVTTRAEDFPGKYVRQGDLMGQVLDLRTVTVRTVVPQGEIDLVRYQLESVDVRLAERLPATQPAALVRLVPAATKQLPSAALGSQGGGQVPLEPSDEKGLTAMGRFFQADLTLANSMGLMDAGGRAYVRFHHGWMPLSAQWTRQVRQLFLARFNV</sequence>
<dbReference type="STRING" id="330214.NIDE2723"/>
<evidence type="ECO:0000313" key="3">
    <source>
        <dbReference type="Proteomes" id="UP000001660"/>
    </source>
</evidence>
<protein>
    <submittedName>
        <fullName evidence="2">Peptidase, M50 family</fullName>
    </submittedName>
</protein>
<dbReference type="eggNOG" id="COG0845">
    <property type="taxonomic scope" value="Bacteria"/>
</dbReference>
<feature type="transmembrane region" description="Helical" evidence="1">
    <location>
        <begin position="284"/>
        <end position="309"/>
    </location>
</feature>
<dbReference type="GO" id="GO:0005737">
    <property type="term" value="C:cytoplasm"/>
    <property type="evidence" value="ECO:0007669"/>
    <property type="project" value="TreeGrafter"/>
</dbReference>
<dbReference type="PANTHER" id="PTHR13325">
    <property type="entry name" value="PROTEASE M50 MEMBRANE-BOUND TRANSCRIPTION FACTOR SITE 2 PROTEASE"/>
    <property type="match status" value="1"/>
</dbReference>
<dbReference type="GO" id="GO:0031293">
    <property type="term" value="P:membrane protein intracellular domain proteolysis"/>
    <property type="evidence" value="ECO:0007669"/>
    <property type="project" value="TreeGrafter"/>
</dbReference>
<keyword evidence="1" id="KW-1133">Transmembrane helix</keyword>
<keyword evidence="1" id="KW-0472">Membrane</keyword>
<dbReference type="PANTHER" id="PTHR13325:SF3">
    <property type="entry name" value="MEMBRANE-BOUND TRANSCRIPTION FACTOR SITE-2 PROTEASE"/>
    <property type="match status" value="1"/>
</dbReference>
<reference evidence="2 3" key="1">
    <citation type="journal article" date="2010" name="Proc. Natl. Acad. Sci. U.S.A.">
        <title>A Nitrospira metagenome illuminates the physiology and evolution of globally important nitrite-oxidizing bacteria.</title>
        <authorList>
            <person name="Lucker S."/>
            <person name="Wagner M."/>
            <person name="Maixner F."/>
            <person name="Pelletier E."/>
            <person name="Koch H."/>
            <person name="Vacherie B."/>
            <person name="Rattei T."/>
            <person name="Sinninghe Damste J."/>
            <person name="Spieck E."/>
            <person name="Le Paslier D."/>
            <person name="Daims H."/>
        </authorList>
    </citation>
    <scope>NUCLEOTIDE SEQUENCE [LARGE SCALE GENOMIC DNA]</scope>
</reference>
<feature type="transmembrane region" description="Helical" evidence="1">
    <location>
        <begin position="359"/>
        <end position="384"/>
    </location>
</feature>
<dbReference type="Proteomes" id="UP000001660">
    <property type="component" value="Chromosome"/>
</dbReference>
<proteinExistence type="predicted"/>
<keyword evidence="1" id="KW-0812">Transmembrane</keyword>
<dbReference type="KEGG" id="nde:NIDE2723"/>
<keyword evidence="3" id="KW-1185">Reference proteome</keyword>
<dbReference type="eggNOG" id="COG1994">
    <property type="taxonomic scope" value="Bacteria"/>
</dbReference>
<dbReference type="SUPFAM" id="SSF111369">
    <property type="entry name" value="HlyD-like secretion proteins"/>
    <property type="match status" value="1"/>
</dbReference>
<dbReference type="InterPro" id="IPR001193">
    <property type="entry name" value="MBTPS2"/>
</dbReference>
<dbReference type="HOGENOM" id="CLU_019354_0_0_0"/>
<dbReference type="GO" id="GO:0004222">
    <property type="term" value="F:metalloendopeptidase activity"/>
    <property type="evidence" value="ECO:0007669"/>
    <property type="project" value="InterPro"/>
</dbReference>
<feature type="transmembrane region" description="Helical" evidence="1">
    <location>
        <begin position="155"/>
        <end position="179"/>
    </location>
</feature>
<name>D8PGP2_9BACT</name>
<feature type="transmembrane region" description="Helical" evidence="1">
    <location>
        <begin position="390"/>
        <end position="415"/>
    </location>
</feature>
<evidence type="ECO:0000256" key="1">
    <source>
        <dbReference type="SAM" id="Phobius"/>
    </source>
</evidence>
<organism evidence="2 3">
    <name type="scientific">Nitrospira defluvii</name>
    <dbReference type="NCBI Taxonomy" id="330214"/>
    <lineage>
        <taxon>Bacteria</taxon>
        <taxon>Pseudomonadati</taxon>
        <taxon>Nitrospirota</taxon>
        <taxon>Nitrospiria</taxon>
        <taxon>Nitrospirales</taxon>
        <taxon>Nitrospiraceae</taxon>
        <taxon>Nitrospira</taxon>
    </lineage>
</organism>
<dbReference type="Gene3D" id="1.10.10.1150">
    <property type="entry name" value="Coenzyme PQQ synthesis protein D (PqqD)"/>
    <property type="match status" value="1"/>
</dbReference>
<dbReference type="GO" id="GO:0016020">
    <property type="term" value="C:membrane"/>
    <property type="evidence" value="ECO:0007669"/>
    <property type="project" value="InterPro"/>
</dbReference>
<dbReference type="Gene3D" id="1.10.287.470">
    <property type="entry name" value="Helix hairpin bin"/>
    <property type="match status" value="1"/>
</dbReference>
<feature type="transmembrane region" description="Helical" evidence="1">
    <location>
        <begin position="427"/>
        <end position="449"/>
    </location>
</feature>
<accession>D8PGP2</accession>
<dbReference type="EMBL" id="FP929003">
    <property type="protein sequence ID" value="CBK42429.1"/>
    <property type="molecule type" value="Genomic_DNA"/>
</dbReference>
<dbReference type="OrthoDB" id="9759690at2"/>
<dbReference type="AlphaFoldDB" id="D8PGP2"/>